<dbReference type="EMBL" id="FOTC01000002">
    <property type="protein sequence ID" value="SFL00396.1"/>
    <property type="molecule type" value="Genomic_DNA"/>
</dbReference>
<dbReference type="Pfam" id="PF09579">
    <property type="entry name" value="Spore_YtfJ"/>
    <property type="match status" value="1"/>
</dbReference>
<name>A0A1I4E7R2_9EURY</name>
<dbReference type="AlphaFoldDB" id="A0A1I4E7R2"/>
<proteinExistence type="predicted"/>
<organism evidence="2 3">
    <name type="scientific">Halogranum rubrum</name>
    <dbReference type="NCBI Taxonomy" id="553466"/>
    <lineage>
        <taxon>Archaea</taxon>
        <taxon>Methanobacteriati</taxon>
        <taxon>Methanobacteriota</taxon>
        <taxon>Stenosarchaea group</taxon>
        <taxon>Halobacteria</taxon>
        <taxon>Halobacteriales</taxon>
        <taxon>Haloferacaceae</taxon>
    </lineage>
</organism>
<dbReference type="STRING" id="553466.SAMN04487950_1878"/>
<feature type="region of interest" description="Disordered" evidence="1">
    <location>
        <begin position="50"/>
        <end position="80"/>
    </location>
</feature>
<dbReference type="InterPro" id="IPR014229">
    <property type="entry name" value="Spore_YtfJ"/>
</dbReference>
<keyword evidence="3" id="KW-1185">Reference proteome</keyword>
<evidence type="ECO:0000256" key="1">
    <source>
        <dbReference type="SAM" id="MobiDB-lite"/>
    </source>
</evidence>
<evidence type="ECO:0000313" key="3">
    <source>
        <dbReference type="Proteomes" id="UP000199607"/>
    </source>
</evidence>
<sequence length="135" mass="14179">MNPPGDLRELTDIVTHLREHANVQTVFGDPIVGEGRTVVPVARIRYGFGGGYGTTPTESDEMEAKATDADESDENATGGGFGVGVVASPVGVVELTPNGTRFVRVGSRERLFGALGVGIVFGYLLGRRRSDGAET</sequence>
<dbReference type="PANTHER" id="PTHR39162">
    <property type="entry name" value="GLL3345 PROTEIN"/>
    <property type="match status" value="1"/>
</dbReference>
<dbReference type="Proteomes" id="UP000199607">
    <property type="component" value="Unassembled WGS sequence"/>
</dbReference>
<dbReference type="PANTHER" id="PTHR39162:SF1">
    <property type="entry name" value="SPORULATION PROTEIN YTFJ"/>
    <property type="match status" value="1"/>
</dbReference>
<protein>
    <submittedName>
        <fullName evidence="2">Sporulation protein YtfJ (Spore_YtfJ)</fullName>
    </submittedName>
</protein>
<reference evidence="3" key="1">
    <citation type="submission" date="2016-10" db="EMBL/GenBank/DDBJ databases">
        <authorList>
            <person name="Varghese N."/>
            <person name="Submissions S."/>
        </authorList>
    </citation>
    <scope>NUCLEOTIDE SEQUENCE [LARGE SCALE GENOMIC DNA]</scope>
    <source>
        <strain evidence="3">CGMCC 1.7738</strain>
    </source>
</reference>
<gene>
    <name evidence="2" type="ORF">SAMN04487950_1878</name>
</gene>
<dbReference type="RefSeq" id="WP_089868741.1">
    <property type="nucleotide sequence ID" value="NZ_FOTC01000002.1"/>
</dbReference>
<accession>A0A1I4E7R2</accession>
<evidence type="ECO:0000313" key="2">
    <source>
        <dbReference type="EMBL" id="SFL00396.1"/>
    </source>
</evidence>